<comment type="caution">
    <text evidence="1">The sequence shown here is derived from an EMBL/GenBank/DDBJ whole genome shotgun (WGS) entry which is preliminary data.</text>
</comment>
<evidence type="ECO:0000313" key="2">
    <source>
        <dbReference type="Proteomes" id="UP000225889"/>
    </source>
</evidence>
<name>A0A2G3DSI1_9FIRM</name>
<gene>
    <name evidence="1" type="ORF">CSX01_13170</name>
</gene>
<organism evidence="1 2">
    <name type="scientific">Pseudobutyrivibrio ruminis</name>
    <dbReference type="NCBI Taxonomy" id="46206"/>
    <lineage>
        <taxon>Bacteria</taxon>
        <taxon>Bacillati</taxon>
        <taxon>Bacillota</taxon>
        <taxon>Clostridia</taxon>
        <taxon>Lachnospirales</taxon>
        <taxon>Lachnospiraceae</taxon>
        <taxon>Pseudobutyrivibrio</taxon>
    </lineage>
</organism>
<dbReference type="RefSeq" id="WP_099392718.1">
    <property type="nucleotide sequence ID" value="NZ_PDYF01000073.1"/>
</dbReference>
<protein>
    <submittedName>
        <fullName evidence="1">Uncharacterized protein</fullName>
    </submittedName>
</protein>
<dbReference type="Proteomes" id="UP000225889">
    <property type="component" value="Unassembled WGS sequence"/>
</dbReference>
<dbReference type="EMBL" id="PDYF01000073">
    <property type="protein sequence ID" value="PHU33843.1"/>
    <property type="molecule type" value="Genomic_DNA"/>
</dbReference>
<proteinExistence type="predicted"/>
<dbReference type="AlphaFoldDB" id="A0A2G3DSI1"/>
<sequence length="105" mass="11894">MILVLIIAIPIKNDLIARKVADDLEKIPLPNNSCFIEKKSLAGKLCGNGNGMQYFGAVLIKSDLSLEDIQDYYYSQSEDDLKYYIESQKDEIIRVIENQNASFES</sequence>
<accession>A0A2G3DSI1</accession>
<evidence type="ECO:0000313" key="1">
    <source>
        <dbReference type="EMBL" id="PHU33843.1"/>
    </source>
</evidence>
<reference evidence="1 2" key="2">
    <citation type="submission" date="2017-10" db="EMBL/GenBank/DDBJ databases">
        <authorList>
            <person name="Banno H."/>
            <person name="Chua N.-H."/>
        </authorList>
    </citation>
    <scope>NUCLEOTIDE SEQUENCE [LARGE SCALE GENOMIC DNA]</scope>
    <source>
        <strain evidence="1 2">JK626</strain>
    </source>
</reference>
<feature type="non-terminal residue" evidence="1">
    <location>
        <position position="105"/>
    </location>
</feature>
<reference evidence="1 2" key="1">
    <citation type="submission" date="2017-10" db="EMBL/GenBank/DDBJ databases">
        <title>Resolving the taxonomy of Roseburia spp., Eubacterium rectale and Agathobacter spp. through phylogenomic analysis.</title>
        <authorList>
            <person name="Sheridan P.O."/>
            <person name="Walker A.W."/>
            <person name="Duncan S.H."/>
            <person name="Scott K.P."/>
            <person name="Toole P.W.O."/>
            <person name="Luis P."/>
            <person name="Flint H.J."/>
        </authorList>
    </citation>
    <scope>NUCLEOTIDE SEQUENCE [LARGE SCALE GENOMIC DNA]</scope>
    <source>
        <strain evidence="1 2">JK626</strain>
    </source>
</reference>